<dbReference type="Pfam" id="PF03731">
    <property type="entry name" value="Ku_N"/>
    <property type="match status" value="1"/>
</dbReference>
<comment type="subcellular location">
    <subcellularLocation>
        <location evidence="2">Chromosome</location>
        <location evidence="2">Telomere</location>
    </subcellularLocation>
    <subcellularLocation>
        <location evidence="1">Nucleus</location>
    </subcellularLocation>
</comment>
<evidence type="ECO:0000313" key="18">
    <source>
        <dbReference type="EMBL" id="KAL2913456.1"/>
    </source>
</evidence>
<dbReference type="GO" id="GO:0004386">
    <property type="term" value="F:helicase activity"/>
    <property type="evidence" value="ECO:0007669"/>
    <property type="project" value="UniProtKB-KW"/>
</dbReference>
<evidence type="ECO:0000256" key="2">
    <source>
        <dbReference type="ARBA" id="ARBA00004574"/>
    </source>
</evidence>
<evidence type="ECO:0000256" key="9">
    <source>
        <dbReference type="ARBA" id="ARBA00022840"/>
    </source>
</evidence>
<dbReference type="InterPro" id="IPR036494">
    <property type="entry name" value="Ku_C_sf"/>
</dbReference>
<dbReference type="Gene3D" id="1.25.40.240">
    <property type="entry name" value="Ku, C-terminal domain"/>
    <property type="match status" value="1"/>
</dbReference>
<dbReference type="SUPFAM" id="SSF53300">
    <property type="entry name" value="vWA-like"/>
    <property type="match status" value="1"/>
</dbReference>
<dbReference type="InterPro" id="IPR014893">
    <property type="entry name" value="Ku_PK_bind"/>
</dbReference>
<evidence type="ECO:0000256" key="15">
    <source>
        <dbReference type="ARBA" id="ARBA00031847"/>
    </source>
</evidence>
<proteinExistence type="inferred from homology"/>
<evidence type="ECO:0000256" key="6">
    <source>
        <dbReference type="ARBA" id="ARBA00022763"/>
    </source>
</evidence>
<comment type="similarity">
    <text evidence="3">Belongs to the ku80 family.</text>
</comment>
<dbReference type="InterPro" id="IPR005161">
    <property type="entry name" value="Ku_N"/>
</dbReference>
<dbReference type="PANTHER" id="PTHR12604">
    <property type="entry name" value="KU AUTOANTIGEN DNA HELICASE"/>
    <property type="match status" value="1"/>
</dbReference>
<keyword evidence="10" id="KW-0779">Telomere</keyword>
<feature type="region of interest" description="Disordered" evidence="16">
    <location>
        <begin position="628"/>
        <end position="649"/>
    </location>
</feature>
<evidence type="ECO:0000256" key="8">
    <source>
        <dbReference type="ARBA" id="ARBA00022806"/>
    </source>
</evidence>
<keyword evidence="11" id="KW-0238">DNA-binding</keyword>
<dbReference type="Pfam" id="PF02735">
    <property type="entry name" value="Ku"/>
    <property type="match status" value="1"/>
</dbReference>
<dbReference type="PANTHER" id="PTHR12604:SF4">
    <property type="entry name" value="X-RAY REPAIR CROSS-COMPLEMENTING PROTEIN 5"/>
    <property type="match status" value="1"/>
</dbReference>
<keyword evidence="12" id="KW-0233">DNA recombination</keyword>
<organism evidence="18 19">
    <name type="scientific">Polyrhizophydium stewartii</name>
    <dbReference type="NCBI Taxonomy" id="2732419"/>
    <lineage>
        <taxon>Eukaryota</taxon>
        <taxon>Fungi</taxon>
        <taxon>Fungi incertae sedis</taxon>
        <taxon>Chytridiomycota</taxon>
        <taxon>Chytridiomycota incertae sedis</taxon>
        <taxon>Chytridiomycetes</taxon>
        <taxon>Rhizophydiales</taxon>
        <taxon>Rhizophydiales incertae sedis</taxon>
        <taxon>Polyrhizophydium</taxon>
    </lineage>
</organism>
<feature type="compositionally biased region" description="Low complexity" evidence="16">
    <location>
        <begin position="628"/>
        <end position="637"/>
    </location>
</feature>
<evidence type="ECO:0000313" key="19">
    <source>
        <dbReference type="Proteomes" id="UP001527925"/>
    </source>
</evidence>
<keyword evidence="14" id="KW-0539">Nucleus</keyword>
<sequence>MANKTATVFVIDVRSCMSEPADEHGVTPHDKAHRILALKLQELIIAARKGDKVGLVLLGTPESDNPLAKEDQYQNISVYEYNPDDILRPATIDLLRFVMGGTVRGGDQGDVLDALIVAFHLIQQHCKQLKYSKRILACVSADGPIASEGWEEVAATAYGNMLDLQIVAGFLDTLAAAIPPPTEDSGDNQVIDPDEAFDYLNRIKTKQIHGTTVFRGPLTYGGSEGGDGGLMIPVWAYLKTSEVKIPSAKKYSRLVESMTPNERQRALAMVGNNFGKVDITRSFKHARPDDDAAGVVFPATAAAAAAGADGDDANADPLQSGANRIDPMSLTKAYKYGKSIVPISVDAEEQNKIKSEKSMVILGFVKLTAIPRHYFMSGAVAVVPETGNPVSARLFRAFIEGLAEQKCAAIVRYCRAERATPKLGAIMHSRKGYGVFLQASGGIPYADDLRQFKFPLFEHLLKDDDANGSSTSSGHQAAAGVHSGLATQGRTTQGTGQSGADARARKLQARNVSAQEALDNVDELIDAMDISNANPDFAFNPKTVFNPMYQRVYQCITHRAVNPDTTDLPPPDPRVLSSCSPNPEILARAAPVVEKLQRAFTITKVERDTGRTDTRVWRGLAETAAAEAAEAAAADAEPPGSPSLLTGPQPATAAQLTERMVDAVSTFDPVGDFTSMLARRDVDVADAAITQMCAVIEQLVSESMGTSFYAKALDAIVCLRAACVERSTPAPFNVFVHRLKGELLKPFGSLHRDHRGFWDLVAGRGVTLVSSAESRASGVTPEEAAEFLTAEQEAAIEAPPPAVEDVDDLLDMMD</sequence>
<evidence type="ECO:0000256" key="12">
    <source>
        <dbReference type="ARBA" id="ARBA00023172"/>
    </source>
</evidence>
<evidence type="ECO:0000259" key="17">
    <source>
        <dbReference type="SMART" id="SM00559"/>
    </source>
</evidence>
<evidence type="ECO:0000256" key="11">
    <source>
        <dbReference type="ARBA" id="ARBA00023125"/>
    </source>
</evidence>
<keyword evidence="7" id="KW-0378">Hydrolase</keyword>
<dbReference type="CDD" id="cd00873">
    <property type="entry name" value="KU80"/>
    <property type="match status" value="1"/>
</dbReference>
<dbReference type="InterPro" id="IPR006164">
    <property type="entry name" value="DNA_bd_Ku70/Ku80"/>
</dbReference>
<gene>
    <name evidence="18" type="primary">YKU80</name>
    <name evidence="18" type="ORF">HK105_207068</name>
</gene>
<keyword evidence="6" id="KW-0227">DNA damage</keyword>
<dbReference type="Pfam" id="PF08785">
    <property type="entry name" value="Ku_PK_bind"/>
    <property type="match status" value="1"/>
</dbReference>
<name>A0ABR4N1X4_9FUNG</name>
<dbReference type="Gene3D" id="1.10.1600.10">
    <property type="match status" value="1"/>
</dbReference>
<evidence type="ECO:0000256" key="16">
    <source>
        <dbReference type="SAM" id="MobiDB-lite"/>
    </source>
</evidence>
<keyword evidence="8 18" id="KW-0347">Helicase</keyword>
<dbReference type="InterPro" id="IPR016194">
    <property type="entry name" value="SPOC-like_C_dom_sf"/>
</dbReference>
<protein>
    <recommendedName>
        <fullName evidence="4">ATP-dependent DNA helicase II subunit 2</fullName>
    </recommendedName>
    <alternativeName>
        <fullName evidence="15">ATP-dependent DNA helicase II subunit Ku80</fullName>
    </alternativeName>
</protein>
<dbReference type="Gene3D" id="2.40.290.10">
    <property type="match status" value="1"/>
</dbReference>
<dbReference type="SUPFAM" id="SSF101420">
    <property type="entry name" value="C-terminal domain of Ku80"/>
    <property type="match status" value="1"/>
</dbReference>
<dbReference type="InterPro" id="IPR036465">
    <property type="entry name" value="vWFA_dom_sf"/>
</dbReference>
<dbReference type="Proteomes" id="UP001527925">
    <property type="component" value="Unassembled WGS sequence"/>
</dbReference>
<dbReference type="SUPFAM" id="SSF100939">
    <property type="entry name" value="SPOC domain-like"/>
    <property type="match status" value="1"/>
</dbReference>
<reference evidence="18 19" key="1">
    <citation type="submission" date="2023-09" db="EMBL/GenBank/DDBJ databases">
        <title>Pangenome analysis of Batrachochytrium dendrobatidis and related Chytrids.</title>
        <authorList>
            <person name="Yacoub M.N."/>
            <person name="Stajich J.E."/>
            <person name="James T.Y."/>
        </authorList>
    </citation>
    <scope>NUCLEOTIDE SEQUENCE [LARGE SCALE GENOMIC DNA]</scope>
    <source>
        <strain evidence="18 19">JEL0888</strain>
    </source>
</reference>
<evidence type="ECO:0000256" key="5">
    <source>
        <dbReference type="ARBA" id="ARBA00022741"/>
    </source>
</evidence>
<keyword evidence="5" id="KW-0547">Nucleotide-binding</keyword>
<dbReference type="SMART" id="SM00559">
    <property type="entry name" value="Ku78"/>
    <property type="match status" value="1"/>
</dbReference>
<feature type="region of interest" description="Disordered" evidence="16">
    <location>
        <begin position="467"/>
        <end position="507"/>
    </location>
</feature>
<evidence type="ECO:0000256" key="1">
    <source>
        <dbReference type="ARBA" id="ARBA00004123"/>
    </source>
</evidence>
<evidence type="ECO:0000256" key="7">
    <source>
        <dbReference type="ARBA" id="ARBA00022801"/>
    </source>
</evidence>
<keyword evidence="10" id="KW-0158">Chromosome</keyword>
<evidence type="ECO:0000256" key="14">
    <source>
        <dbReference type="ARBA" id="ARBA00023242"/>
    </source>
</evidence>
<evidence type="ECO:0000256" key="13">
    <source>
        <dbReference type="ARBA" id="ARBA00023204"/>
    </source>
</evidence>
<comment type="caution">
    <text evidence="18">The sequence shown here is derived from an EMBL/GenBank/DDBJ whole genome shotgun (WGS) entry which is preliminary data.</text>
</comment>
<keyword evidence="13" id="KW-0234">DNA repair</keyword>
<accession>A0ABR4N1X4</accession>
<feature type="domain" description="Ku" evidence="17">
    <location>
        <begin position="322"/>
        <end position="460"/>
    </location>
</feature>
<evidence type="ECO:0000256" key="4">
    <source>
        <dbReference type="ARBA" id="ARBA00021792"/>
    </source>
</evidence>
<keyword evidence="9" id="KW-0067">ATP-binding</keyword>
<evidence type="ECO:0000256" key="10">
    <source>
        <dbReference type="ARBA" id="ARBA00022895"/>
    </source>
</evidence>
<dbReference type="Gene3D" id="3.40.50.410">
    <property type="entry name" value="von Willebrand factor, type A domain"/>
    <property type="match status" value="1"/>
</dbReference>
<feature type="compositionally biased region" description="Low complexity" evidence="16">
    <location>
        <begin position="487"/>
        <end position="499"/>
    </location>
</feature>
<evidence type="ECO:0000256" key="3">
    <source>
        <dbReference type="ARBA" id="ARBA00007726"/>
    </source>
</evidence>
<dbReference type="InterPro" id="IPR024193">
    <property type="entry name" value="Ku80"/>
</dbReference>
<dbReference type="EMBL" id="JADGIZ020000046">
    <property type="protein sequence ID" value="KAL2913456.1"/>
    <property type="molecule type" value="Genomic_DNA"/>
</dbReference>
<keyword evidence="19" id="KW-1185">Reference proteome</keyword>